<dbReference type="EMBL" id="JAENRR010000089">
    <property type="protein sequence ID" value="MBK3519748.1"/>
    <property type="molecule type" value="Genomic_DNA"/>
</dbReference>
<comment type="similarity">
    <text evidence="1">Belongs to the transferase hexapeptide repeat family.</text>
</comment>
<reference evidence="2 3" key="1">
    <citation type="submission" date="2021-01" db="EMBL/GenBank/DDBJ databases">
        <title>Carboxyliciviraga sp.nov., isolated from coastal sediments.</title>
        <authorList>
            <person name="Lu D."/>
            <person name="Zhang T."/>
        </authorList>
    </citation>
    <scope>NUCLEOTIDE SEQUENCE [LARGE SCALE GENOMIC DNA]</scope>
    <source>
        <strain evidence="2 3">N1Y132</strain>
    </source>
</reference>
<dbReference type="Proteomes" id="UP000605676">
    <property type="component" value="Unassembled WGS sequence"/>
</dbReference>
<keyword evidence="2" id="KW-0808">Transferase</keyword>
<evidence type="ECO:0000313" key="2">
    <source>
        <dbReference type="EMBL" id="MBK3519748.1"/>
    </source>
</evidence>
<dbReference type="InterPro" id="IPR011004">
    <property type="entry name" value="Trimer_LpxA-like_sf"/>
</dbReference>
<comment type="caution">
    <text evidence="2">The sequence shown here is derived from an EMBL/GenBank/DDBJ whole genome shotgun (WGS) entry which is preliminary data.</text>
</comment>
<dbReference type="Gene3D" id="2.160.10.10">
    <property type="entry name" value="Hexapeptide repeat proteins"/>
    <property type="match status" value="1"/>
</dbReference>
<accession>A0ABS1HR70</accession>
<name>A0ABS1HR70_9BACT</name>
<dbReference type="GO" id="GO:0016746">
    <property type="term" value="F:acyltransferase activity"/>
    <property type="evidence" value="ECO:0007669"/>
    <property type="project" value="UniProtKB-KW"/>
</dbReference>
<dbReference type="CDD" id="cd04647">
    <property type="entry name" value="LbH_MAT_like"/>
    <property type="match status" value="1"/>
</dbReference>
<sequence length="176" mass="19727">MVGKLTHLLYRSLTRIFIGKARISLLRKRGVKIGDDCMIFNADFSTEPYLISLGNHVAVSNGVRFITHDGAVWIYRDELPDLDVFGKIVIGNNTVVGMNAIILPNTVIGDNCIVAAGAIVKGRFDDNSLIMGNPAKKIMDTKLQKQMYLMSPSKFDLKKLNDRQKRKVLMERFGLK</sequence>
<dbReference type="InterPro" id="IPR001451">
    <property type="entry name" value="Hexapep"/>
</dbReference>
<keyword evidence="2" id="KW-0012">Acyltransferase</keyword>
<dbReference type="RefSeq" id="WP_200466967.1">
    <property type="nucleotide sequence ID" value="NZ_JAENRR010000089.1"/>
</dbReference>
<dbReference type="PANTHER" id="PTHR43300">
    <property type="entry name" value="ACETYLTRANSFERASE"/>
    <property type="match status" value="1"/>
</dbReference>
<evidence type="ECO:0000256" key="1">
    <source>
        <dbReference type="ARBA" id="ARBA00007274"/>
    </source>
</evidence>
<dbReference type="SUPFAM" id="SSF51161">
    <property type="entry name" value="Trimeric LpxA-like enzymes"/>
    <property type="match status" value="1"/>
</dbReference>
<protein>
    <submittedName>
        <fullName evidence="2">Acyltransferase</fullName>
    </submittedName>
</protein>
<dbReference type="InterPro" id="IPR050179">
    <property type="entry name" value="Trans_hexapeptide_repeat"/>
</dbReference>
<proteinExistence type="inferred from homology"/>
<evidence type="ECO:0000313" key="3">
    <source>
        <dbReference type="Proteomes" id="UP000605676"/>
    </source>
</evidence>
<organism evidence="2 3">
    <name type="scientific">Carboxylicivirga marina</name>
    <dbReference type="NCBI Taxonomy" id="2800988"/>
    <lineage>
        <taxon>Bacteria</taxon>
        <taxon>Pseudomonadati</taxon>
        <taxon>Bacteroidota</taxon>
        <taxon>Bacteroidia</taxon>
        <taxon>Marinilabiliales</taxon>
        <taxon>Marinilabiliaceae</taxon>
        <taxon>Carboxylicivirga</taxon>
    </lineage>
</organism>
<keyword evidence="3" id="KW-1185">Reference proteome</keyword>
<gene>
    <name evidence="2" type="ORF">JIV24_20575</name>
</gene>
<dbReference type="Pfam" id="PF00132">
    <property type="entry name" value="Hexapep"/>
    <property type="match status" value="1"/>
</dbReference>